<name>A0A7S1PPE2_NEODS</name>
<evidence type="ECO:0000313" key="3">
    <source>
        <dbReference type="EMBL" id="CAD9093803.1"/>
    </source>
</evidence>
<keyword evidence="2" id="KW-0472">Membrane</keyword>
<keyword evidence="2" id="KW-1133">Transmembrane helix</keyword>
<feature type="transmembrane region" description="Helical" evidence="2">
    <location>
        <begin position="33"/>
        <end position="57"/>
    </location>
</feature>
<proteinExistence type="predicted"/>
<reference evidence="3" key="1">
    <citation type="submission" date="2021-01" db="EMBL/GenBank/DDBJ databases">
        <authorList>
            <person name="Corre E."/>
            <person name="Pelletier E."/>
            <person name="Niang G."/>
            <person name="Scheremetjew M."/>
            <person name="Finn R."/>
            <person name="Kale V."/>
            <person name="Holt S."/>
            <person name="Cochrane G."/>
            <person name="Meng A."/>
            <person name="Brown T."/>
            <person name="Cohen L."/>
        </authorList>
    </citation>
    <scope>NUCLEOTIDE SEQUENCE</scope>
    <source>
        <strain evidence="3">CCAP 1951/1</strain>
    </source>
</reference>
<feature type="region of interest" description="Disordered" evidence="1">
    <location>
        <begin position="75"/>
        <end position="95"/>
    </location>
</feature>
<keyword evidence="2" id="KW-0812">Transmembrane</keyword>
<dbReference type="EMBL" id="HBGF01004814">
    <property type="protein sequence ID" value="CAD9093803.1"/>
    <property type="molecule type" value="Transcribed_RNA"/>
</dbReference>
<protein>
    <submittedName>
        <fullName evidence="3">Uncharacterized protein</fullName>
    </submittedName>
</protein>
<organism evidence="3">
    <name type="scientific">Neobodo designis</name>
    <name type="common">Flagellated protozoan</name>
    <name type="synonym">Bodo designis</name>
    <dbReference type="NCBI Taxonomy" id="312471"/>
    <lineage>
        <taxon>Eukaryota</taxon>
        <taxon>Discoba</taxon>
        <taxon>Euglenozoa</taxon>
        <taxon>Kinetoplastea</taxon>
        <taxon>Metakinetoplastina</taxon>
        <taxon>Neobodonida</taxon>
        <taxon>Neobodo</taxon>
    </lineage>
</organism>
<sequence length="123" mass="12753">MCHEFPSGDESVAVVTALTEALRAAKNVAVQSAVLSALVALAVCGTAAFARVVALGAPRLAPSLRRMLHELHSGRRNDEALSEEGSASGALVSPVEARETANLPAERTGSVGEKLALLIRVLR</sequence>
<accession>A0A7S1PPE2</accession>
<gene>
    <name evidence="3" type="ORF">NDES1114_LOCUS3286</name>
</gene>
<dbReference type="AlphaFoldDB" id="A0A7S1PPE2"/>
<evidence type="ECO:0000256" key="1">
    <source>
        <dbReference type="SAM" id="MobiDB-lite"/>
    </source>
</evidence>
<evidence type="ECO:0000256" key="2">
    <source>
        <dbReference type="SAM" id="Phobius"/>
    </source>
</evidence>